<dbReference type="AlphaFoldDB" id="A0A561E881"/>
<dbReference type="Pfam" id="PF12802">
    <property type="entry name" value="MarR_2"/>
    <property type="match status" value="1"/>
</dbReference>
<dbReference type="PANTHER" id="PTHR42756">
    <property type="entry name" value="TRANSCRIPTIONAL REGULATOR, MARR"/>
    <property type="match status" value="1"/>
</dbReference>
<dbReference type="RefSeq" id="WP_145225310.1">
    <property type="nucleotide sequence ID" value="NZ_VIVQ01000001.1"/>
</dbReference>
<evidence type="ECO:0000313" key="6">
    <source>
        <dbReference type="Proteomes" id="UP000318297"/>
    </source>
</evidence>
<protein>
    <submittedName>
        <fullName evidence="5">MarR family transcriptional regulator</fullName>
    </submittedName>
</protein>
<evidence type="ECO:0000256" key="2">
    <source>
        <dbReference type="ARBA" id="ARBA00023125"/>
    </source>
</evidence>
<accession>A0A561E881</accession>
<dbReference type="InterPro" id="IPR036390">
    <property type="entry name" value="WH_DNA-bd_sf"/>
</dbReference>
<dbReference type="GO" id="GO:0003677">
    <property type="term" value="F:DNA binding"/>
    <property type="evidence" value="ECO:0007669"/>
    <property type="project" value="UniProtKB-KW"/>
</dbReference>
<dbReference type="SMART" id="SM00347">
    <property type="entry name" value="HTH_MARR"/>
    <property type="match status" value="1"/>
</dbReference>
<dbReference type="PROSITE" id="PS01117">
    <property type="entry name" value="HTH_MARR_1"/>
    <property type="match status" value="1"/>
</dbReference>
<dbReference type="PROSITE" id="PS50995">
    <property type="entry name" value="HTH_MARR_2"/>
    <property type="match status" value="1"/>
</dbReference>
<dbReference type="GO" id="GO:0003700">
    <property type="term" value="F:DNA-binding transcription factor activity"/>
    <property type="evidence" value="ECO:0007669"/>
    <property type="project" value="InterPro"/>
</dbReference>
<dbReference type="InterPro" id="IPR023187">
    <property type="entry name" value="Tscrpt_reg_MarR-type_CS"/>
</dbReference>
<dbReference type="Gene3D" id="1.10.10.10">
    <property type="entry name" value="Winged helix-like DNA-binding domain superfamily/Winged helix DNA-binding domain"/>
    <property type="match status" value="1"/>
</dbReference>
<dbReference type="SUPFAM" id="SSF46785">
    <property type="entry name" value="Winged helix' DNA-binding domain"/>
    <property type="match status" value="1"/>
</dbReference>
<evidence type="ECO:0000259" key="4">
    <source>
        <dbReference type="PROSITE" id="PS50995"/>
    </source>
</evidence>
<evidence type="ECO:0000256" key="1">
    <source>
        <dbReference type="ARBA" id="ARBA00023015"/>
    </source>
</evidence>
<dbReference type="InterPro" id="IPR036388">
    <property type="entry name" value="WH-like_DNA-bd_sf"/>
</dbReference>
<dbReference type="OrthoDB" id="3237509at2"/>
<name>A0A561E881_9MICO</name>
<keyword evidence="2" id="KW-0238">DNA-binding</keyword>
<dbReference type="Proteomes" id="UP000318297">
    <property type="component" value="Unassembled WGS sequence"/>
</dbReference>
<evidence type="ECO:0000313" key="5">
    <source>
        <dbReference type="EMBL" id="TWE11806.1"/>
    </source>
</evidence>
<keyword evidence="3" id="KW-0804">Transcription</keyword>
<keyword evidence="6" id="KW-1185">Reference proteome</keyword>
<proteinExistence type="predicted"/>
<reference evidence="5 6" key="1">
    <citation type="submission" date="2019-06" db="EMBL/GenBank/DDBJ databases">
        <title>Sequencing the genomes of 1000 actinobacteria strains.</title>
        <authorList>
            <person name="Klenk H.-P."/>
        </authorList>
    </citation>
    <scope>NUCLEOTIDE SEQUENCE [LARGE SCALE GENOMIC DNA]</scope>
    <source>
        <strain evidence="5 6">DSM 19560</strain>
    </source>
</reference>
<dbReference type="PANTHER" id="PTHR42756:SF1">
    <property type="entry name" value="TRANSCRIPTIONAL REPRESSOR OF EMRAB OPERON"/>
    <property type="match status" value="1"/>
</dbReference>
<organism evidence="5 6">
    <name type="scientific">Rudaeicoccus suwonensis</name>
    <dbReference type="NCBI Taxonomy" id="657409"/>
    <lineage>
        <taxon>Bacteria</taxon>
        <taxon>Bacillati</taxon>
        <taxon>Actinomycetota</taxon>
        <taxon>Actinomycetes</taxon>
        <taxon>Micrococcales</taxon>
        <taxon>Dermacoccaceae</taxon>
        <taxon>Rudaeicoccus</taxon>
    </lineage>
</organism>
<dbReference type="InterPro" id="IPR000835">
    <property type="entry name" value="HTH_MarR-typ"/>
</dbReference>
<feature type="domain" description="HTH marR-type" evidence="4">
    <location>
        <begin position="26"/>
        <end position="161"/>
    </location>
</feature>
<sequence>MTRRRDEVDQIVDAWRRERGDLDVEPLQVLSRISRLARLLDQARGAAFADHDLDGWEFDVLSALRRVGSPYELSPGALIQQTLVTSGTMTNRVDRLEKRGFVRRRPAPNDRRGVLVQLTDSGRAVVDDAMVELLDHERELLSNLSGRDRDRVASALRTLLSAVENRSEE</sequence>
<gene>
    <name evidence="5" type="ORF">BKA23_0592</name>
</gene>
<evidence type="ECO:0000256" key="3">
    <source>
        <dbReference type="ARBA" id="ARBA00023163"/>
    </source>
</evidence>
<dbReference type="EMBL" id="VIVQ01000001">
    <property type="protein sequence ID" value="TWE11806.1"/>
    <property type="molecule type" value="Genomic_DNA"/>
</dbReference>
<keyword evidence="1" id="KW-0805">Transcription regulation</keyword>
<comment type="caution">
    <text evidence="5">The sequence shown here is derived from an EMBL/GenBank/DDBJ whole genome shotgun (WGS) entry which is preliminary data.</text>
</comment>